<reference evidence="2" key="1">
    <citation type="submission" date="2022-11" db="EMBL/GenBank/DDBJ databases">
        <authorList>
            <person name="Petersen C."/>
        </authorList>
    </citation>
    <scope>NUCLEOTIDE SEQUENCE</scope>
    <source>
        <strain evidence="2">IBT 16849</strain>
    </source>
</reference>
<evidence type="ECO:0008006" key="4">
    <source>
        <dbReference type="Google" id="ProtNLM"/>
    </source>
</evidence>
<dbReference type="OrthoDB" id="5986190at2759"/>
<keyword evidence="3" id="KW-1185">Reference proteome</keyword>
<dbReference type="PANTHER" id="PTHR35205:SF1">
    <property type="entry name" value="ZU5 DOMAIN-CONTAINING PROTEIN"/>
    <property type="match status" value="1"/>
</dbReference>
<dbReference type="InterPro" id="IPR027417">
    <property type="entry name" value="P-loop_NTPase"/>
</dbReference>
<dbReference type="Proteomes" id="UP001150879">
    <property type="component" value="Unassembled WGS sequence"/>
</dbReference>
<feature type="compositionally biased region" description="Low complexity" evidence="1">
    <location>
        <begin position="35"/>
        <end position="47"/>
    </location>
</feature>
<dbReference type="PANTHER" id="PTHR35205">
    <property type="entry name" value="NB-ARC AND TPR DOMAIN PROTEIN"/>
    <property type="match status" value="1"/>
</dbReference>
<organism evidence="2 3">
    <name type="scientific">Penicillium cf. griseofulvum</name>
    <dbReference type="NCBI Taxonomy" id="2972120"/>
    <lineage>
        <taxon>Eukaryota</taxon>
        <taxon>Fungi</taxon>
        <taxon>Dikarya</taxon>
        <taxon>Ascomycota</taxon>
        <taxon>Pezizomycotina</taxon>
        <taxon>Eurotiomycetes</taxon>
        <taxon>Eurotiomycetidae</taxon>
        <taxon>Eurotiales</taxon>
        <taxon>Aspergillaceae</taxon>
        <taxon>Penicillium</taxon>
    </lineage>
</organism>
<evidence type="ECO:0000313" key="3">
    <source>
        <dbReference type="Proteomes" id="UP001150879"/>
    </source>
</evidence>
<proteinExistence type="predicted"/>
<feature type="region of interest" description="Disordered" evidence="1">
    <location>
        <begin position="1"/>
        <end position="48"/>
    </location>
</feature>
<gene>
    <name evidence="2" type="ORF">N7472_010404</name>
</gene>
<evidence type="ECO:0000313" key="2">
    <source>
        <dbReference type="EMBL" id="KAJ5185564.1"/>
    </source>
</evidence>
<protein>
    <recommendedName>
        <fullName evidence="4">NB-ARC domain-containing protein</fullName>
    </recommendedName>
</protein>
<dbReference type="EMBL" id="JAPQKP010000006">
    <property type="protein sequence ID" value="KAJ5185564.1"/>
    <property type="molecule type" value="Genomic_DNA"/>
</dbReference>
<dbReference type="SUPFAM" id="SSF52540">
    <property type="entry name" value="P-loop containing nucleoside triphosphate hydrolases"/>
    <property type="match status" value="1"/>
</dbReference>
<dbReference type="Gene3D" id="3.40.50.300">
    <property type="entry name" value="P-loop containing nucleotide triphosphate hydrolases"/>
    <property type="match status" value="1"/>
</dbReference>
<reference evidence="2" key="2">
    <citation type="journal article" date="2023" name="IMA Fungus">
        <title>Comparative genomic study of the Penicillium genus elucidates a diverse pangenome and 15 lateral gene transfer events.</title>
        <authorList>
            <person name="Petersen C."/>
            <person name="Sorensen T."/>
            <person name="Nielsen M.R."/>
            <person name="Sondergaard T.E."/>
            <person name="Sorensen J.L."/>
            <person name="Fitzpatrick D.A."/>
            <person name="Frisvad J.C."/>
            <person name="Nielsen K.L."/>
        </authorList>
    </citation>
    <scope>NUCLEOTIDE SEQUENCE</scope>
    <source>
        <strain evidence="2">IBT 16849</strain>
    </source>
</reference>
<name>A0A9W9IUZ1_9EURO</name>
<evidence type="ECO:0000256" key="1">
    <source>
        <dbReference type="SAM" id="MobiDB-lite"/>
    </source>
</evidence>
<accession>A0A9W9IUZ1</accession>
<comment type="caution">
    <text evidence="2">The sequence shown here is derived from an EMBL/GenBank/DDBJ whole genome shotgun (WGS) entry which is preliminary data.</text>
</comment>
<sequence>MASISSRGGNHGLQVGDKSGSINAEIHLPPERPETSSSPSSTVPFSRNPDFVSRDTLLHSIREKNSVPGSRIALIGLGGVGKSELVIEYSYLVRSESPATWVFWIHGSTQARFEQSFRDIADHIQIQGRHDPKVDIFRLVENWLRDEKHGKWICILDNADDEKFLCSSLAAGKEDPTKGPTNAFTKPLLEHVPLSQNGSIIITSRTKKAALEMVDHKDLIEVKPMERSEALVLLHKKLEQLGESQESQQLVDALEFMPLAIVQAASYIRQRAPRYSVSQYLSDF</sequence>
<dbReference type="AlphaFoldDB" id="A0A9W9IUZ1"/>